<dbReference type="OrthoDB" id="7966681at2759"/>
<evidence type="ECO:0000313" key="2">
    <source>
        <dbReference type="EMBL" id="JAC56155.1"/>
    </source>
</evidence>
<dbReference type="RefSeq" id="XP_011199575.2">
    <property type="nucleotide sequence ID" value="XM_011201273.4"/>
</dbReference>
<reference evidence="2" key="1">
    <citation type="journal article" date="2014" name="BMC Genomics">
        <title>Characterizing the developmental transcriptome of the oriental fruit fly, Bactrocera dorsalis (Diptera: Tephritidae) through comparative genomic analysis with Drosophila melanogaster utilizing modENCODE datasets.</title>
        <authorList>
            <person name="Geib S.M."/>
            <person name="Calla B."/>
            <person name="Hall B."/>
            <person name="Hou S."/>
            <person name="Manoukis N.C."/>
        </authorList>
    </citation>
    <scope>NUCLEOTIDE SEQUENCE</scope>
    <source>
        <strain evidence="2">Punador</strain>
    </source>
</reference>
<organism evidence="2">
    <name type="scientific">Bactrocera dorsalis</name>
    <name type="common">Oriental fruit fly</name>
    <name type="synonym">Dacus dorsalis</name>
    <dbReference type="NCBI Taxonomy" id="27457"/>
    <lineage>
        <taxon>Eukaryota</taxon>
        <taxon>Metazoa</taxon>
        <taxon>Ecdysozoa</taxon>
        <taxon>Arthropoda</taxon>
        <taxon>Hexapoda</taxon>
        <taxon>Insecta</taxon>
        <taxon>Pterygota</taxon>
        <taxon>Neoptera</taxon>
        <taxon>Endopterygota</taxon>
        <taxon>Diptera</taxon>
        <taxon>Brachycera</taxon>
        <taxon>Muscomorpha</taxon>
        <taxon>Tephritoidea</taxon>
        <taxon>Tephritidae</taxon>
        <taxon>Bactrocera</taxon>
        <taxon>Bactrocera</taxon>
    </lineage>
</organism>
<sequence>MLTKNICITLLIVACLVIKETQCAKGEQFLHDEDRIIAGEAISSDDIVNEFLHPDTMEDESDAMTPKFKRILLMLSQYIAMESGPEYVWLKIQKSAPKEA</sequence>
<name>A0A034WPN5_BACDO</name>
<dbReference type="GeneID" id="105223532"/>
<feature type="signal peptide" evidence="1">
    <location>
        <begin position="1"/>
        <end position="23"/>
    </location>
</feature>
<dbReference type="AlphaFoldDB" id="A0A034WPN5"/>
<accession>A0A034WPN5</accession>
<dbReference type="KEGG" id="bdr:105223532"/>
<feature type="chain" id="PRO_5044538586" evidence="1">
    <location>
        <begin position="24"/>
        <end position="100"/>
    </location>
</feature>
<keyword evidence="1" id="KW-0732">Signal</keyword>
<dbReference type="PROSITE" id="PS51257">
    <property type="entry name" value="PROKAR_LIPOPROTEIN"/>
    <property type="match status" value="1"/>
</dbReference>
<evidence type="ECO:0000256" key="1">
    <source>
        <dbReference type="SAM" id="SignalP"/>
    </source>
</evidence>
<dbReference type="EMBL" id="GAKP01002797">
    <property type="protein sequence ID" value="JAC56155.1"/>
    <property type="molecule type" value="Transcribed_RNA"/>
</dbReference>
<protein>
    <submittedName>
        <fullName evidence="2">Uncharacterized protein</fullName>
    </submittedName>
</protein>
<proteinExistence type="predicted"/>